<feature type="domain" description="Helicase C-terminal" evidence="11">
    <location>
        <begin position="1414"/>
        <end position="1592"/>
    </location>
</feature>
<dbReference type="InterPro" id="IPR014001">
    <property type="entry name" value="Helicase_ATP-bd"/>
</dbReference>
<dbReference type="RefSeq" id="XP_067078568.1">
    <property type="nucleotide sequence ID" value="XM_067222467.1"/>
</dbReference>
<accession>A0A1G4I6A9</accession>
<dbReference type="EMBL" id="CZPT02000704">
    <property type="protein sequence ID" value="SCU67223.1"/>
    <property type="molecule type" value="Genomic_DNA"/>
</dbReference>
<name>A0A1G4I6A9_TRYEQ</name>
<dbReference type="InterPro" id="IPR013083">
    <property type="entry name" value="Znf_RING/FYVE/PHD"/>
</dbReference>
<dbReference type="Gene3D" id="3.40.50.10810">
    <property type="entry name" value="Tandem AAA-ATPase domain"/>
    <property type="match status" value="1"/>
</dbReference>
<dbReference type="Gene3D" id="3.40.50.300">
    <property type="entry name" value="P-loop containing nucleotide triphosphate hydrolases"/>
    <property type="match status" value="2"/>
</dbReference>
<evidence type="ECO:0000256" key="2">
    <source>
        <dbReference type="ARBA" id="ARBA00022741"/>
    </source>
</evidence>
<dbReference type="PANTHER" id="PTHR45626:SF17">
    <property type="entry name" value="HELICASE-LIKE TRANSCRIPTION FACTOR"/>
    <property type="match status" value="1"/>
</dbReference>
<dbReference type="InterPro" id="IPR049730">
    <property type="entry name" value="SNF2/RAD54-like_C"/>
</dbReference>
<keyword evidence="13" id="KW-1185">Reference proteome</keyword>
<dbReference type="GO" id="GO:0008094">
    <property type="term" value="F:ATP-dependent activity, acting on DNA"/>
    <property type="evidence" value="ECO:0007669"/>
    <property type="project" value="TreeGrafter"/>
</dbReference>
<evidence type="ECO:0000256" key="9">
    <source>
        <dbReference type="SAM" id="MobiDB-lite"/>
    </source>
</evidence>
<dbReference type="Pfam" id="PF00271">
    <property type="entry name" value="Helicase_C"/>
    <property type="match status" value="1"/>
</dbReference>
<dbReference type="InterPro" id="IPR001650">
    <property type="entry name" value="Helicase_C-like"/>
</dbReference>
<keyword evidence="2" id="KW-0547">Nucleotide-binding</keyword>
<dbReference type="GO" id="GO:0006281">
    <property type="term" value="P:DNA repair"/>
    <property type="evidence" value="ECO:0007669"/>
    <property type="project" value="TreeGrafter"/>
</dbReference>
<dbReference type="GO" id="GO:0004386">
    <property type="term" value="F:helicase activity"/>
    <property type="evidence" value="ECO:0007669"/>
    <property type="project" value="UniProtKB-KW"/>
</dbReference>
<dbReference type="Proteomes" id="UP000195570">
    <property type="component" value="Unassembled WGS sequence"/>
</dbReference>
<evidence type="ECO:0000256" key="3">
    <source>
        <dbReference type="ARBA" id="ARBA00022771"/>
    </source>
</evidence>
<dbReference type="SMART" id="SM00487">
    <property type="entry name" value="DEXDc"/>
    <property type="match status" value="1"/>
</dbReference>
<dbReference type="InterPro" id="IPR027370">
    <property type="entry name" value="Znf-RING_euk"/>
</dbReference>
<dbReference type="Pfam" id="PF13445">
    <property type="entry name" value="zf-RING_UBOX"/>
    <property type="match status" value="1"/>
</dbReference>
<dbReference type="Pfam" id="PF00176">
    <property type="entry name" value="SNF2-rel_dom"/>
    <property type="match status" value="1"/>
</dbReference>
<dbReference type="InterPro" id="IPR038718">
    <property type="entry name" value="SNF2-like_sf"/>
</dbReference>
<reference evidence="12" key="1">
    <citation type="submission" date="2016-09" db="EMBL/GenBank/DDBJ databases">
        <authorList>
            <person name="Hebert L."/>
            <person name="Moumen B."/>
        </authorList>
    </citation>
    <scope>NUCLEOTIDE SEQUENCE [LARGE SCALE GENOMIC DNA]</scope>
    <source>
        <strain evidence="12">OVI</strain>
    </source>
</reference>
<evidence type="ECO:0000313" key="12">
    <source>
        <dbReference type="EMBL" id="SCU67223.1"/>
    </source>
</evidence>
<evidence type="ECO:0000259" key="10">
    <source>
        <dbReference type="PROSITE" id="PS50089"/>
    </source>
</evidence>
<proteinExistence type="predicted"/>
<gene>
    <name evidence="12" type="ORF">TEOVI_000685000</name>
</gene>
<evidence type="ECO:0000256" key="8">
    <source>
        <dbReference type="PROSITE-ProRule" id="PRU00175"/>
    </source>
</evidence>
<keyword evidence="5" id="KW-0347">Helicase</keyword>
<dbReference type="VEuPathDB" id="TriTrypDB:TEOVI_000685000"/>
<dbReference type="GO" id="GO:0005634">
    <property type="term" value="C:nucleus"/>
    <property type="evidence" value="ECO:0007669"/>
    <property type="project" value="TreeGrafter"/>
</dbReference>
<keyword evidence="6" id="KW-0862">Zinc</keyword>
<dbReference type="SUPFAM" id="SSF57850">
    <property type="entry name" value="RING/U-box"/>
    <property type="match status" value="1"/>
</dbReference>
<feature type="compositionally biased region" description="Polar residues" evidence="9">
    <location>
        <begin position="16"/>
        <end position="26"/>
    </location>
</feature>
<dbReference type="GO" id="GO:0016787">
    <property type="term" value="F:hydrolase activity"/>
    <property type="evidence" value="ECO:0007669"/>
    <property type="project" value="UniProtKB-KW"/>
</dbReference>
<evidence type="ECO:0000259" key="11">
    <source>
        <dbReference type="PROSITE" id="PS51194"/>
    </source>
</evidence>
<dbReference type="CDD" id="cd18793">
    <property type="entry name" value="SF2_C_SNF"/>
    <property type="match status" value="1"/>
</dbReference>
<dbReference type="SMART" id="SM00184">
    <property type="entry name" value="RING"/>
    <property type="match status" value="1"/>
</dbReference>
<comment type="caution">
    <text evidence="12">The sequence shown here is derived from an EMBL/GenBank/DDBJ whole genome shotgun (WGS) entry which is preliminary data.</text>
</comment>
<dbReference type="PROSITE" id="PS50089">
    <property type="entry name" value="ZF_RING_2"/>
    <property type="match status" value="1"/>
</dbReference>
<organism evidence="12 13">
    <name type="scientific">Trypanosoma equiperdum</name>
    <dbReference type="NCBI Taxonomy" id="5694"/>
    <lineage>
        <taxon>Eukaryota</taxon>
        <taxon>Discoba</taxon>
        <taxon>Euglenozoa</taxon>
        <taxon>Kinetoplastea</taxon>
        <taxon>Metakinetoplastina</taxon>
        <taxon>Trypanosomatida</taxon>
        <taxon>Trypanosomatidae</taxon>
        <taxon>Trypanosoma</taxon>
    </lineage>
</organism>
<dbReference type="PANTHER" id="PTHR45626">
    <property type="entry name" value="TRANSCRIPTION TERMINATION FACTOR 2-RELATED"/>
    <property type="match status" value="1"/>
</dbReference>
<feature type="region of interest" description="Disordered" evidence="9">
    <location>
        <begin position="1"/>
        <end position="38"/>
    </location>
</feature>
<evidence type="ECO:0000256" key="1">
    <source>
        <dbReference type="ARBA" id="ARBA00022723"/>
    </source>
</evidence>
<dbReference type="InterPro" id="IPR027417">
    <property type="entry name" value="P-loop_NTPase"/>
</dbReference>
<keyword evidence="7" id="KW-0067">ATP-binding</keyword>
<feature type="region of interest" description="Disordered" evidence="9">
    <location>
        <begin position="366"/>
        <end position="406"/>
    </location>
</feature>
<dbReference type="PROSITE" id="PS51194">
    <property type="entry name" value="HELICASE_CTER"/>
    <property type="match status" value="1"/>
</dbReference>
<dbReference type="GO" id="GO:0008270">
    <property type="term" value="F:zinc ion binding"/>
    <property type="evidence" value="ECO:0007669"/>
    <property type="project" value="UniProtKB-KW"/>
</dbReference>
<dbReference type="PROSITE" id="PS00518">
    <property type="entry name" value="ZF_RING_1"/>
    <property type="match status" value="1"/>
</dbReference>
<evidence type="ECO:0000256" key="4">
    <source>
        <dbReference type="ARBA" id="ARBA00022801"/>
    </source>
</evidence>
<evidence type="ECO:0000256" key="7">
    <source>
        <dbReference type="ARBA" id="ARBA00022840"/>
    </source>
</evidence>
<feature type="domain" description="RING-type" evidence="10">
    <location>
        <begin position="1309"/>
        <end position="1356"/>
    </location>
</feature>
<protein>
    <submittedName>
        <fullName evidence="12">SNF2 family N-terminal domain/Ring finger domain containing protein, putative</fullName>
    </submittedName>
</protein>
<feature type="region of interest" description="Disordered" evidence="9">
    <location>
        <begin position="118"/>
        <end position="146"/>
    </location>
</feature>
<dbReference type="GeneID" id="92380784"/>
<keyword evidence="1" id="KW-0479">Metal-binding</keyword>
<dbReference type="InterPro" id="IPR017907">
    <property type="entry name" value="Znf_RING_CS"/>
</dbReference>
<keyword evidence="4" id="KW-0378">Hydrolase</keyword>
<dbReference type="GO" id="GO:0005524">
    <property type="term" value="F:ATP binding"/>
    <property type="evidence" value="ECO:0007669"/>
    <property type="project" value="UniProtKB-KW"/>
</dbReference>
<dbReference type="FunFam" id="3.40.50.10810:FF:000135">
    <property type="entry name" value="Uncharacterized protein"/>
    <property type="match status" value="1"/>
</dbReference>
<keyword evidence="3 8" id="KW-0863">Zinc-finger</keyword>
<evidence type="ECO:0000256" key="6">
    <source>
        <dbReference type="ARBA" id="ARBA00022833"/>
    </source>
</evidence>
<dbReference type="Gene3D" id="3.30.40.10">
    <property type="entry name" value="Zinc/RING finger domain, C3HC4 (zinc finger)"/>
    <property type="match status" value="1"/>
</dbReference>
<dbReference type="SUPFAM" id="SSF52540">
    <property type="entry name" value="P-loop containing nucleoside triphosphate hydrolases"/>
    <property type="match status" value="2"/>
</dbReference>
<dbReference type="InterPro" id="IPR050628">
    <property type="entry name" value="SNF2_RAD54_helicase_TF"/>
</dbReference>
<evidence type="ECO:0000256" key="5">
    <source>
        <dbReference type="ARBA" id="ARBA00022806"/>
    </source>
</evidence>
<evidence type="ECO:0000313" key="13">
    <source>
        <dbReference type="Proteomes" id="UP000195570"/>
    </source>
</evidence>
<sequence>MPPRKRSKRPRDQEQSAEAETATTGIESLVGREGDPITHDFIDECNGDESDSDNQILAASFKKRTKRRAEKMVGNGNDTVLTDGDDDECIAEQEDKVTKALQARLRCGMQRFATSATNQGGLVKPSGPPSSVAAAAQRSTTTKRDNLTNSRRQEIFVEHVKHFMRYTVIADKARKLVSLEERPKEDPDVGNDRVELLRIHVSLPCVWRYILHEWERVEEASKKSSSLAASRDASVSRLVSLFMKCLNSLDGIHALLFIACAACRALDLTGGVTSVLLHLLLETGRVEEDRLLKSDSGELVYKAIEEIDKEMHSRFGGSDCCYFQTHSYLLLLIWYTQRDVSDNGGPLKMSHQVVLSQAFVKATSPYQTARTRRGSKAAASVAPSEESGKRKPRGRRCAGSSEDGAALSGFDRHATLVTEVQEHETRWAEDSSKFLFSLYALQNASGSASYGMKKLALREVMGAVFLFHRVLSESGVNDFLLESKESRIRELHEWSLSKGFVTPPLTHGGESSNNGTTVNSFASTDVGEDGLNVMSMAGRTYRECTDVERSFPRVANARAMLQHVTQIAAANYRGNTRAVGEGFPHEYIRARLHPHQVESLAYMLERETRGLAQYVELRGFFEATSGLPSEVADRSAGRGSREFSLFYSSMSSEWFIVRSDSLSARFARRALHCGFLCDEMGLGKTLVVLSLCATAKKRAIELEETEVPTVTTLGTVKGSNVGAVNKAFAESDAGTAGAGEDEPIYLWRHIRVRKTGAPWSDMLEVLYGSLPQPVYLPTPKPLPKTTLVVVPLSLLIQWVSEIDRFYPLARYILFHGPSRQRYTYEDFCSADFVITTYETVGAHLRVETDAAFRLLTMTLPYMEHKDASLAQWDTFCRGCNERRARAASASQGVNDCDGSADVFDSILSLFESARRQVVLEAEGAPPGPTLDFVSQWDKTFREFLRSDVLYLTDFVFERIILDESQKCSKTSRLQYLQARRRWVVSGTPINNNDVNSLQPLFKFLWAELSPSYSVSPLSAFYCSSYDKQRHMISALNAFRSSRKMARYAINSFYVGRHSKSSPSDTRHVLTQPAIRKPLCMCRLCNPFTKQTVYPKSPVLTLKDALYRRVTSAASEEETEGFISDRGGLFRSWRFSVPLTHLMVRHEKTEELQRALQLSPVTEAHVEVPLLDGERFLYDYAGDVVARGVALLQRQGLVGNCSAKLLSWVCLLGRMALHPSTAFADVRNSDQALYVQSHQKNEQVASNFLSSVVSVTPNDALAYARKLIANRLNTTGTRKGRGETNVLVPPETTVETLRKLTLDPPEVPECAICLDTMLHPTLLSCFHLFCKECLFATIQVARPTLSNETTARCPHCRNPKSMREKMMVIQVENTQVSTLGALQDEGMAPPNGENVSHEELKRRVDAVGRGSRIPRLIQLLEDIWDEAPDDNVLVFSKVPAILQMGEAALKEAGYQNVHVIDNHVTLVQRKKIFAQLHANAATTASATGSASGSTPSGNNRGHVLFLSSRVACSGLNLVFANRLIFMEPNLNPAQHQQAVGRIDRCGQLKRTYVYVMYAPRTIEERIMNRTSALLQEASQGTFPDVATGRGAPAGNTSSMGQSELITLLQAQQA</sequence>
<dbReference type="InterPro" id="IPR001841">
    <property type="entry name" value="Znf_RING"/>
</dbReference>
<dbReference type="InterPro" id="IPR000330">
    <property type="entry name" value="SNF2_N"/>
</dbReference>